<dbReference type="Proteomes" id="UP000071533">
    <property type="component" value="Unassembled WGS sequence"/>
</dbReference>
<evidence type="ECO:0000313" key="8">
    <source>
        <dbReference type="Proteomes" id="UP000074903"/>
    </source>
</evidence>
<sequence length="44" mass="5065">MSMNLTKLAKKLVQESINRKKNTDSLAEFHLKQLNLSVYFLVIG</sequence>
<dbReference type="EMBL" id="FIGJ01000011">
    <property type="protein sequence ID" value="CYU66072.1"/>
    <property type="molecule type" value="Genomic_DNA"/>
</dbReference>
<dbReference type="Proteomes" id="UP000073388">
    <property type="component" value="Unassembled WGS sequence"/>
</dbReference>
<evidence type="ECO:0000313" key="4">
    <source>
        <dbReference type="EMBL" id="CYX93118.1"/>
    </source>
</evidence>
<reference evidence="5 6" key="1">
    <citation type="submission" date="2016-02" db="EMBL/GenBank/DDBJ databases">
        <authorList>
            <consortium name="Pathogen Informatics"/>
        </authorList>
    </citation>
    <scope>NUCLEOTIDE SEQUENCE [LARGE SCALE GENOMIC DNA]</scope>
    <source>
        <strain evidence="1 6">LSS32</strain>
        <strain evidence="2 5">LSS69</strain>
        <strain evidence="3 7">LSS99</strain>
        <strain evidence="4 8">SS993</strain>
    </source>
</reference>
<evidence type="ECO:0000313" key="6">
    <source>
        <dbReference type="Proteomes" id="UP000072618"/>
    </source>
</evidence>
<evidence type="ECO:0000313" key="5">
    <source>
        <dbReference type="Proteomes" id="UP000071533"/>
    </source>
</evidence>
<dbReference type="Proteomes" id="UP000072618">
    <property type="component" value="Unassembled WGS sequence"/>
</dbReference>
<organism evidence="1 6">
    <name type="scientific">Streptococcus suis</name>
    <dbReference type="NCBI Taxonomy" id="1307"/>
    <lineage>
        <taxon>Bacteria</taxon>
        <taxon>Bacillati</taxon>
        <taxon>Bacillota</taxon>
        <taxon>Bacilli</taxon>
        <taxon>Lactobacillales</taxon>
        <taxon>Streptococcaceae</taxon>
        <taxon>Streptococcus</taxon>
    </lineage>
</organism>
<dbReference type="Proteomes" id="UP000074903">
    <property type="component" value="Unassembled WGS sequence"/>
</dbReference>
<dbReference type="EMBL" id="FILX01000037">
    <property type="protein sequence ID" value="CYX93118.1"/>
    <property type="molecule type" value="Genomic_DNA"/>
</dbReference>
<accession>A0A116L0E3</accession>
<evidence type="ECO:0000313" key="2">
    <source>
        <dbReference type="EMBL" id="CYV34911.1"/>
    </source>
</evidence>
<evidence type="ECO:0000313" key="1">
    <source>
        <dbReference type="EMBL" id="CYU66072.1"/>
    </source>
</evidence>
<dbReference type="EMBL" id="FIIX01000018">
    <property type="protein sequence ID" value="CYV99812.1"/>
    <property type="molecule type" value="Genomic_DNA"/>
</dbReference>
<dbReference type="EMBL" id="FIHS01000009">
    <property type="protein sequence ID" value="CYV34911.1"/>
    <property type="molecule type" value="Genomic_DNA"/>
</dbReference>
<gene>
    <name evidence="1" type="ORF">ERS132394_01123</name>
    <name evidence="2" type="ORF">ERS132431_00894</name>
    <name evidence="3" type="ORF">ERS132461_01028</name>
    <name evidence="4" type="ORF">ERS132531_01669</name>
</gene>
<protein>
    <submittedName>
        <fullName evidence="1">Transposase, ISSmi2</fullName>
    </submittedName>
</protein>
<proteinExistence type="predicted"/>
<name>A0A116L0E3_STRSU</name>
<evidence type="ECO:0000313" key="3">
    <source>
        <dbReference type="EMBL" id="CYV99812.1"/>
    </source>
</evidence>
<dbReference type="AlphaFoldDB" id="A0A116L0E3"/>
<evidence type="ECO:0000313" key="7">
    <source>
        <dbReference type="Proteomes" id="UP000073388"/>
    </source>
</evidence>